<dbReference type="EMBL" id="UFVS01000001">
    <property type="protein sequence ID" value="SUX41677.1"/>
    <property type="molecule type" value="Genomic_DNA"/>
</dbReference>
<gene>
    <name evidence="1" type="ORF">NCTC13560_00477</name>
</gene>
<dbReference type="Proteomes" id="UP000255231">
    <property type="component" value="Unassembled WGS sequence"/>
</dbReference>
<reference evidence="1 2" key="1">
    <citation type="submission" date="2018-06" db="EMBL/GenBank/DDBJ databases">
        <authorList>
            <consortium name="Pathogen Informatics"/>
            <person name="Doyle S."/>
        </authorList>
    </citation>
    <scope>NUCLEOTIDE SEQUENCE [LARGE SCALE GENOMIC DNA]</scope>
    <source>
        <strain evidence="1 2">NCTC13560</strain>
    </source>
</reference>
<accession>A0A381F599</accession>
<dbReference type="Gene3D" id="2.180.10.10">
    <property type="entry name" value="RHS repeat-associated core"/>
    <property type="match status" value="1"/>
</dbReference>
<organism evidence="1 2">
    <name type="scientific">Chryseobacterium indoltheticum</name>
    <dbReference type="NCBI Taxonomy" id="254"/>
    <lineage>
        <taxon>Bacteria</taxon>
        <taxon>Pseudomonadati</taxon>
        <taxon>Bacteroidota</taxon>
        <taxon>Flavobacteriia</taxon>
        <taxon>Flavobacteriales</taxon>
        <taxon>Weeksellaceae</taxon>
        <taxon>Chryseobacterium group</taxon>
        <taxon>Chryseobacterium</taxon>
    </lineage>
</organism>
<dbReference type="PANTHER" id="PTHR32305">
    <property type="match status" value="1"/>
</dbReference>
<dbReference type="NCBIfam" id="TIGR03696">
    <property type="entry name" value="Rhs_assc_core"/>
    <property type="match status" value="1"/>
</dbReference>
<name>A0A381F599_9FLAO</name>
<dbReference type="AlphaFoldDB" id="A0A381F599"/>
<protein>
    <submittedName>
        <fullName evidence="1">RHS repeat-associated core domain</fullName>
    </submittedName>
</protein>
<dbReference type="InterPro" id="IPR022385">
    <property type="entry name" value="Rhs_assc_core"/>
</dbReference>
<evidence type="ECO:0000313" key="1">
    <source>
        <dbReference type="EMBL" id="SUX41677.1"/>
    </source>
</evidence>
<dbReference type="PANTHER" id="PTHR32305:SF15">
    <property type="entry name" value="PROTEIN RHSA-RELATED"/>
    <property type="match status" value="1"/>
</dbReference>
<evidence type="ECO:0000313" key="2">
    <source>
        <dbReference type="Proteomes" id="UP000255231"/>
    </source>
</evidence>
<sequence>MKKIFGDIETNYLDGFQYKSTRTSESVDGSIGDPNEVAEMKLRIIPTSEGYYDAWLNQYIYQFTDHLGNVRLSYSDTNKDGIIQPRQFATAKCTPGKPPFNIPTCIVSWQPGEIVESNTYYPFGLLHNYTATTQNAYQYKYNGKELQETGMYDYGARMYMPDLGRWGVVDPLAESYRRWSPYHYAMNNPVKFTDPDGMGSYDENGEWHSEMEDFWNYHGYANGPTQNSYSSYSSLTYNSGTNPDGGGGGSVTVGDLLDALLASSNESSLSSWMKANIGNGFSFIQEEPNPIRKYLKNKTNFNSWGIETTEIQYQLDHENTILELNR</sequence>
<dbReference type="InterPro" id="IPR050708">
    <property type="entry name" value="T6SS_VgrG/RHS"/>
</dbReference>
<proteinExistence type="predicted"/>